<organism evidence="4 5">
    <name type="scientific">Pseudomonas saxonica</name>
    <dbReference type="NCBI Taxonomy" id="2600598"/>
    <lineage>
        <taxon>Bacteria</taxon>
        <taxon>Pseudomonadati</taxon>
        <taxon>Pseudomonadota</taxon>
        <taxon>Gammaproteobacteria</taxon>
        <taxon>Pseudomonadales</taxon>
        <taxon>Pseudomonadaceae</taxon>
        <taxon>Pseudomonas</taxon>
    </lineage>
</organism>
<dbReference type="AlphaFoldDB" id="A0A5C5PX35"/>
<evidence type="ECO:0000313" key="5">
    <source>
        <dbReference type="Proteomes" id="UP000317901"/>
    </source>
</evidence>
<feature type="DNA-binding region" description="OmpR/PhoB-type" evidence="2">
    <location>
        <begin position="2"/>
        <end position="100"/>
    </location>
</feature>
<protein>
    <recommendedName>
        <fullName evidence="3">OmpR/PhoB-type domain-containing protein</fullName>
    </recommendedName>
</protein>
<gene>
    <name evidence="4" type="ORF">FJD37_20950</name>
</gene>
<dbReference type="EMBL" id="VFIP01000058">
    <property type="protein sequence ID" value="TWR83271.1"/>
    <property type="molecule type" value="Genomic_DNA"/>
</dbReference>
<evidence type="ECO:0000256" key="2">
    <source>
        <dbReference type="PROSITE-ProRule" id="PRU01091"/>
    </source>
</evidence>
<dbReference type="InterPro" id="IPR036388">
    <property type="entry name" value="WH-like_DNA-bd_sf"/>
</dbReference>
<feature type="domain" description="OmpR/PhoB-type" evidence="3">
    <location>
        <begin position="2"/>
        <end position="100"/>
    </location>
</feature>
<dbReference type="GO" id="GO:0000160">
    <property type="term" value="P:phosphorelay signal transduction system"/>
    <property type="evidence" value="ECO:0007669"/>
    <property type="project" value="InterPro"/>
</dbReference>
<sequence>MDTALSTRPEHWVFDFTARELRTTHICIHLTSTESLLIKTLMHSHSRICSKQQLILGIDKDIHRYSGLEMCLSRLQLKFKDAFGERLFRSVRNCGYCLVQDLQTPLPNGKALGRLHRHQGAGSSPVSQV</sequence>
<comment type="caution">
    <text evidence="4">The sequence shown here is derived from an EMBL/GenBank/DDBJ whole genome shotgun (WGS) entry which is preliminary data.</text>
</comment>
<keyword evidence="1 2" id="KW-0238">DNA-binding</keyword>
<dbReference type="GO" id="GO:0003677">
    <property type="term" value="F:DNA binding"/>
    <property type="evidence" value="ECO:0007669"/>
    <property type="project" value="UniProtKB-UniRule"/>
</dbReference>
<dbReference type="OrthoDB" id="7020295at2"/>
<dbReference type="Proteomes" id="UP000317901">
    <property type="component" value="Unassembled WGS sequence"/>
</dbReference>
<dbReference type="InterPro" id="IPR001867">
    <property type="entry name" value="OmpR/PhoB-type_DNA-bd"/>
</dbReference>
<dbReference type="GO" id="GO:0006355">
    <property type="term" value="P:regulation of DNA-templated transcription"/>
    <property type="evidence" value="ECO:0007669"/>
    <property type="project" value="InterPro"/>
</dbReference>
<dbReference type="RefSeq" id="WP_146427316.1">
    <property type="nucleotide sequence ID" value="NZ_CP142033.1"/>
</dbReference>
<dbReference type="PROSITE" id="PS51755">
    <property type="entry name" value="OMPR_PHOB"/>
    <property type="match status" value="1"/>
</dbReference>
<proteinExistence type="predicted"/>
<evidence type="ECO:0000256" key="1">
    <source>
        <dbReference type="ARBA" id="ARBA00023125"/>
    </source>
</evidence>
<dbReference type="InterPro" id="IPR016032">
    <property type="entry name" value="Sig_transdc_resp-reg_C-effctor"/>
</dbReference>
<name>A0A5C5PX35_9PSED</name>
<evidence type="ECO:0000259" key="3">
    <source>
        <dbReference type="PROSITE" id="PS51755"/>
    </source>
</evidence>
<reference evidence="4 5" key="1">
    <citation type="submission" date="2019-06" db="EMBL/GenBank/DDBJ databases">
        <title>Pseudomonas bimorpha sp. nov. isolated from bovine raw milk and skim milk concentrate.</title>
        <authorList>
            <person name="Hofmann K."/>
            <person name="Huptas C."/>
            <person name="Doll E."/>
            <person name="Scherer S."/>
            <person name="Wenning M."/>
        </authorList>
    </citation>
    <scope>NUCLEOTIDE SEQUENCE [LARGE SCALE GENOMIC DNA]</scope>
    <source>
        <strain evidence="4 5">DSM 108990</strain>
    </source>
</reference>
<dbReference type="SUPFAM" id="SSF46894">
    <property type="entry name" value="C-terminal effector domain of the bipartite response regulators"/>
    <property type="match status" value="1"/>
</dbReference>
<accession>A0A5C5PX35</accession>
<dbReference type="Pfam" id="PF00486">
    <property type="entry name" value="Trans_reg_C"/>
    <property type="match status" value="1"/>
</dbReference>
<dbReference type="Gene3D" id="1.10.10.10">
    <property type="entry name" value="Winged helix-like DNA-binding domain superfamily/Winged helix DNA-binding domain"/>
    <property type="match status" value="1"/>
</dbReference>
<evidence type="ECO:0000313" key="4">
    <source>
        <dbReference type="EMBL" id="TWR83271.1"/>
    </source>
</evidence>